<dbReference type="InterPro" id="IPR016181">
    <property type="entry name" value="Acyl_CoA_acyltransferase"/>
</dbReference>
<dbReference type="AlphaFoldDB" id="A0A5C2S1A5"/>
<organism evidence="1 2">
    <name type="scientific">Lentinus tigrinus ALCF2SS1-6</name>
    <dbReference type="NCBI Taxonomy" id="1328759"/>
    <lineage>
        <taxon>Eukaryota</taxon>
        <taxon>Fungi</taxon>
        <taxon>Dikarya</taxon>
        <taxon>Basidiomycota</taxon>
        <taxon>Agaricomycotina</taxon>
        <taxon>Agaricomycetes</taxon>
        <taxon>Polyporales</taxon>
        <taxon>Polyporaceae</taxon>
        <taxon>Lentinus</taxon>
    </lineage>
</organism>
<accession>A0A5C2S1A5</accession>
<dbReference type="STRING" id="1328759.A0A5C2S1A5"/>
<evidence type="ECO:0000313" key="2">
    <source>
        <dbReference type="Proteomes" id="UP000313359"/>
    </source>
</evidence>
<proteinExistence type="predicted"/>
<dbReference type="Proteomes" id="UP000313359">
    <property type="component" value="Unassembled WGS sequence"/>
</dbReference>
<evidence type="ECO:0000313" key="1">
    <source>
        <dbReference type="EMBL" id="RPD57207.1"/>
    </source>
</evidence>
<reference evidence="1" key="1">
    <citation type="journal article" date="2018" name="Genome Biol. Evol.">
        <title>Genomics and development of Lentinus tigrinus, a white-rot wood-decaying mushroom with dimorphic fruiting bodies.</title>
        <authorList>
            <person name="Wu B."/>
            <person name="Xu Z."/>
            <person name="Knudson A."/>
            <person name="Carlson A."/>
            <person name="Chen N."/>
            <person name="Kovaka S."/>
            <person name="LaButti K."/>
            <person name="Lipzen A."/>
            <person name="Pennachio C."/>
            <person name="Riley R."/>
            <person name="Schakwitz W."/>
            <person name="Umezawa K."/>
            <person name="Ohm R.A."/>
            <person name="Grigoriev I.V."/>
            <person name="Nagy L.G."/>
            <person name="Gibbons J."/>
            <person name="Hibbett D."/>
        </authorList>
    </citation>
    <scope>NUCLEOTIDE SEQUENCE [LARGE SCALE GENOMIC DNA]</scope>
    <source>
        <strain evidence="1">ALCF2SS1-6</strain>
    </source>
</reference>
<dbReference type="SUPFAM" id="SSF55729">
    <property type="entry name" value="Acyl-CoA N-acyltransferases (Nat)"/>
    <property type="match status" value="1"/>
</dbReference>
<evidence type="ECO:0008006" key="3">
    <source>
        <dbReference type="Google" id="ProtNLM"/>
    </source>
</evidence>
<gene>
    <name evidence="1" type="ORF">L227DRAFT_578119</name>
</gene>
<protein>
    <recommendedName>
        <fullName evidence="3">N-acetyltransferase domain-containing protein</fullName>
    </recommendedName>
</protein>
<keyword evidence="2" id="KW-1185">Reference proteome</keyword>
<dbReference type="EMBL" id="ML122282">
    <property type="protein sequence ID" value="RPD57207.1"/>
    <property type="molecule type" value="Genomic_DNA"/>
</dbReference>
<name>A0A5C2S1A5_9APHY</name>
<sequence>MTTELELHRIDSPNDENLPRVLTLSNAIFSADGSTKHGSLPYWQNHLKHKSSSIIYLTPVTASDNPVAFLFLIPRSTTPPLKNGASNSLHVWLAGVLPECRTGGCFTRLMNELNDVDQLTVCTFPTRFPDMWRWLTSRGWVQERELDEGKVLLSRSRTT</sequence>
<dbReference type="OrthoDB" id="2794762at2759"/>